<evidence type="ECO:0000313" key="3">
    <source>
        <dbReference type="Proteomes" id="UP001145021"/>
    </source>
</evidence>
<evidence type="ECO:0000256" key="1">
    <source>
        <dbReference type="SAM" id="MobiDB-lite"/>
    </source>
</evidence>
<comment type="caution">
    <text evidence="2">The sequence shown here is derived from an EMBL/GenBank/DDBJ whole genome shotgun (WGS) entry which is preliminary data.</text>
</comment>
<feature type="compositionally biased region" description="Basic and acidic residues" evidence="1">
    <location>
        <begin position="328"/>
        <end position="338"/>
    </location>
</feature>
<evidence type="ECO:0008006" key="4">
    <source>
        <dbReference type="Google" id="ProtNLM"/>
    </source>
</evidence>
<feature type="region of interest" description="Disordered" evidence="1">
    <location>
        <begin position="258"/>
        <end position="347"/>
    </location>
</feature>
<gene>
    <name evidence="2" type="ORF">LPJ64_005803</name>
</gene>
<dbReference type="AlphaFoldDB" id="A0A9W7XFE6"/>
<accession>A0A9W7XFE6</accession>
<dbReference type="Proteomes" id="UP001145021">
    <property type="component" value="Unassembled WGS sequence"/>
</dbReference>
<proteinExistence type="predicted"/>
<keyword evidence="3" id="KW-1185">Reference proteome</keyword>
<feature type="region of interest" description="Disordered" evidence="1">
    <location>
        <begin position="123"/>
        <end position="152"/>
    </location>
</feature>
<sequence length="347" mass="37378">MFGLITKTLCVSAGYLYPAYKCFKLLRGGPEAIGSAPGTTEERDVVKGILKYWIVMAGFTAVELGAGLIYDRILEPYLVAHEDKLDGYFRQARAVAQKSTSSASKTAYDKWVGYMQRAINQHSTDIDSSSSTSHGSSASSGQAAGSTSDSNSRISSGYTGLTSILRSVTQSVPHQASTAAGYLAGLSGISEGPQTRADTVGKPTFSTMLTSWVTAFSSTSLTEISDDQRLRDIRSRKTQLQDMVAQLENSEQAIVSRNTAANIPPPQPFERGQQKRPSNASHHNETASEFEDDAVMVGGEASVEGSGSSNSSGSDKRSQEKPTNSDIVDDKKPEEKKTPSSSRRWFW</sequence>
<evidence type="ECO:0000313" key="2">
    <source>
        <dbReference type="EMBL" id="KAJ1642352.1"/>
    </source>
</evidence>
<reference evidence="2" key="1">
    <citation type="submission" date="2022-07" db="EMBL/GenBank/DDBJ databases">
        <title>Phylogenomic reconstructions and comparative analyses of Kickxellomycotina fungi.</title>
        <authorList>
            <person name="Reynolds N.K."/>
            <person name="Stajich J.E."/>
            <person name="Barry K."/>
            <person name="Grigoriev I.V."/>
            <person name="Crous P."/>
            <person name="Smith M.E."/>
        </authorList>
    </citation>
    <scope>NUCLEOTIDE SEQUENCE</scope>
    <source>
        <strain evidence="2">NBRC 105413</strain>
    </source>
</reference>
<feature type="compositionally biased region" description="Low complexity" evidence="1">
    <location>
        <begin position="297"/>
        <end position="313"/>
    </location>
</feature>
<name>A0A9W7XFE6_9FUNG</name>
<dbReference type="EMBL" id="JANBOH010000419">
    <property type="protein sequence ID" value="KAJ1642352.1"/>
    <property type="molecule type" value="Genomic_DNA"/>
</dbReference>
<protein>
    <recommendedName>
        <fullName evidence="4">Protein YOP1</fullName>
    </recommendedName>
</protein>
<feature type="compositionally biased region" description="Low complexity" evidence="1">
    <location>
        <begin position="126"/>
        <end position="150"/>
    </location>
</feature>
<organism evidence="2 3">
    <name type="scientific">Coemansia asiatica</name>
    <dbReference type="NCBI Taxonomy" id="1052880"/>
    <lineage>
        <taxon>Eukaryota</taxon>
        <taxon>Fungi</taxon>
        <taxon>Fungi incertae sedis</taxon>
        <taxon>Zoopagomycota</taxon>
        <taxon>Kickxellomycotina</taxon>
        <taxon>Kickxellomycetes</taxon>
        <taxon>Kickxellales</taxon>
        <taxon>Kickxellaceae</taxon>
        <taxon>Coemansia</taxon>
    </lineage>
</organism>